<evidence type="ECO:0000313" key="4">
    <source>
        <dbReference type="Proteomes" id="UP000789375"/>
    </source>
</evidence>
<reference evidence="3" key="1">
    <citation type="submission" date="2021-06" db="EMBL/GenBank/DDBJ databases">
        <authorList>
            <person name="Kallberg Y."/>
            <person name="Tangrot J."/>
            <person name="Rosling A."/>
        </authorList>
    </citation>
    <scope>NUCLEOTIDE SEQUENCE</scope>
    <source>
        <strain evidence="3">87-6 pot B 2015</strain>
    </source>
</reference>
<dbReference type="PANTHER" id="PTHR34825:SF1">
    <property type="entry name" value="AAA-ATPASE-LIKE DOMAIN-CONTAINING PROTEIN"/>
    <property type="match status" value="1"/>
</dbReference>
<name>A0A9N9D1M1_FUNMO</name>
<protein>
    <submittedName>
        <fullName evidence="3">7237_t:CDS:1</fullName>
    </submittedName>
</protein>
<dbReference type="Proteomes" id="UP000789375">
    <property type="component" value="Unassembled WGS sequence"/>
</dbReference>
<evidence type="ECO:0000256" key="1">
    <source>
        <dbReference type="SAM" id="Phobius"/>
    </source>
</evidence>
<dbReference type="AlphaFoldDB" id="A0A9N9D1M1"/>
<comment type="caution">
    <text evidence="3">The sequence shown here is derived from an EMBL/GenBank/DDBJ whole genome shotgun (WGS) entry which is preliminary data.</text>
</comment>
<feature type="transmembrane region" description="Helical" evidence="1">
    <location>
        <begin position="75"/>
        <end position="93"/>
    </location>
</feature>
<keyword evidence="1" id="KW-0812">Transmembrane</keyword>
<keyword evidence="1" id="KW-1133">Transmembrane helix</keyword>
<organism evidence="3 4">
    <name type="scientific">Funneliformis mosseae</name>
    <name type="common">Endomycorrhizal fungus</name>
    <name type="synonym">Glomus mosseae</name>
    <dbReference type="NCBI Taxonomy" id="27381"/>
    <lineage>
        <taxon>Eukaryota</taxon>
        <taxon>Fungi</taxon>
        <taxon>Fungi incertae sedis</taxon>
        <taxon>Mucoromycota</taxon>
        <taxon>Glomeromycotina</taxon>
        <taxon>Glomeromycetes</taxon>
        <taxon>Glomerales</taxon>
        <taxon>Glomeraceae</taxon>
        <taxon>Funneliformis</taxon>
    </lineage>
</organism>
<keyword evidence="4" id="KW-1185">Reference proteome</keyword>
<dbReference type="EMBL" id="CAJVPP010003046">
    <property type="protein sequence ID" value="CAG8619123.1"/>
    <property type="molecule type" value="Genomic_DNA"/>
</dbReference>
<evidence type="ECO:0000313" key="3">
    <source>
        <dbReference type="EMBL" id="CAG8619123.1"/>
    </source>
</evidence>
<feature type="domain" description="AAA-ATPase-like" evidence="2">
    <location>
        <begin position="10"/>
        <end position="90"/>
    </location>
</feature>
<evidence type="ECO:0000259" key="2">
    <source>
        <dbReference type="Pfam" id="PF09820"/>
    </source>
</evidence>
<proteinExistence type="predicted"/>
<dbReference type="InterPro" id="IPR018631">
    <property type="entry name" value="AAA-ATPase-like_dom"/>
</dbReference>
<keyword evidence="1" id="KW-0472">Membrane</keyword>
<dbReference type="Pfam" id="PF09820">
    <property type="entry name" value="AAA-ATPase_like"/>
    <property type="match status" value="1"/>
</dbReference>
<dbReference type="PANTHER" id="PTHR34825">
    <property type="entry name" value="CONSERVED PROTEIN, WITH A WEAK D-GALACTARATE DEHYDRATASE/ALTRONATE HYDROLASE DOMAIN"/>
    <property type="match status" value="1"/>
</dbReference>
<sequence>MNDSVKSATFKLIQSLADDNENKYGQVIILIDEYDSPLLNVISITKESIKIANDSHGVLKSFFEVIKALQSKVKFLLVTGITMFAHLGLFPGLNNLKDVTLSNELSETNY</sequence>
<gene>
    <name evidence="3" type="ORF">FMOSSE_LOCUS9882</name>
</gene>
<accession>A0A9N9D1M1</accession>